<dbReference type="AlphaFoldDB" id="A0A0U4ATK4"/>
<dbReference type="OrthoDB" id="886722at2"/>
<sequence length="86" mass="9803">MKKLLLLLLFPFLVTTASHAQAQGKKPHLKAKRNYAHTTESSKGKKAKAHFRPENNVHPIIDFNPRRQGKFKTTKAAKNYKFTMGV</sequence>
<evidence type="ECO:0000256" key="2">
    <source>
        <dbReference type="SAM" id="SignalP"/>
    </source>
</evidence>
<keyword evidence="4" id="KW-1185">Reference proteome</keyword>
<feature type="signal peptide" evidence="2">
    <location>
        <begin position="1"/>
        <end position="20"/>
    </location>
</feature>
<feature type="region of interest" description="Disordered" evidence="1">
    <location>
        <begin position="21"/>
        <end position="62"/>
    </location>
</feature>
<name>A0A0U4ATK4_9BACT</name>
<protein>
    <submittedName>
        <fullName evidence="3">Uncharacterized protein</fullName>
    </submittedName>
</protein>
<dbReference type="EMBL" id="CP013909">
    <property type="protein sequence ID" value="ALW86800.1"/>
    <property type="molecule type" value="Genomic_DNA"/>
</dbReference>
<evidence type="ECO:0000313" key="3">
    <source>
        <dbReference type="EMBL" id="ALW86800.1"/>
    </source>
</evidence>
<dbReference type="KEGG" id="hyg:AUC43_17960"/>
<gene>
    <name evidence="3" type="ORF">AUC43_17960</name>
</gene>
<feature type="compositionally biased region" description="Basic residues" evidence="1">
    <location>
        <begin position="25"/>
        <end position="35"/>
    </location>
</feature>
<organism evidence="3 4">
    <name type="scientific">Hymenobacter sedentarius</name>
    <dbReference type="NCBI Taxonomy" id="1411621"/>
    <lineage>
        <taxon>Bacteria</taxon>
        <taxon>Pseudomonadati</taxon>
        <taxon>Bacteroidota</taxon>
        <taxon>Cytophagia</taxon>
        <taxon>Cytophagales</taxon>
        <taxon>Hymenobacteraceae</taxon>
        <taxon>Hymenobacter</taxon>
    </lineage>
</organism>
<reference evidence="3 4" key="1">
    <citation type="submission" date="2015-12" db="EMBL/GenBank/DDBJ databases">
        <authorList>
            <person name="Shamseldin A."/>
            <person name="Moawad H."/>
            <person name="Abd El-Rahim W.M."/>
            <person name="Sadowsky M.J."/>
        </authorList>
    </citation>
    <scope>NUCLEOTIDE SEQUENCE [LARGE SCALE GENOMIC DNA]</scope>
    <source>
        <strain evidence="3 4">DG5B</strain>
    </source>
</reference>
<dbReference type="Proteomes" id="UP000059542">
    <property type="component" value="Chromosome"/>
</dbReference>
<accession>A0A0U4ATK4</accession>
<dbReference type="RefSeq" id="WP_068196927.1">
    <property type="nucleotide sequence ID" value="NZ_CP013909.1"/>
</dbReference>
<evidence type="ECO:0000313" key="4">
    <source>
        <dbReference type="Proteomes" id="UP000059542"/>
    </source>
</evidence>
<feature type="chain" id="PRO_5006846984" evidence="2">
    <location>
        <begin position="21"/>
        <end position="86"/>
    </location>
</feature>
<proteinExistence type="predicted"/>
<evidence type="ECO:0000256" key="1">
    <source>
        <dbReference type="SAM" id="MobiDB-lite"/>
    </source>
</evidence>
<keyword evidence="2" id="KW-0732">Signal</keyword>